<accession>A0ABS8UUQ7</accession>
<dbReference type="PANTHER" id="PTHR33701">
    <property type="entry name" value="TRANSMEMBRANE PROTEIN"/>
    <property type="match status" value="1"/>
</dbReference>
<proteinExistence type="predicted"/>
<feature type="region of interest" description="Disordered" evidence="2">
    <location>
        <begin position="91"/>
        <end position="226"/>
    </location>
</feature>
<gene>
    <name evidence="3" type="ORF">HAX54_020942</name>
</gene>
<feature type="coiled-coil region" evidence="1">
    <location>
        <begin position="53"/>
        <end position="80"/>
    </location>
</feature>
<dbReference type="Proteomes" id="UP000823775">
    <property type="component" value="Unassembled WGS sequence"/>
</dbReference>
<feature type="compositionally biased region" description="Low complexity" evidence="2">
    <location>
        <begin position="178"/>
        <end position="202"/>
    </location>
</feature>
<sequence>MIAEENADGKWSEKKMGKEDGSRTVECLRGRLIAERAASRKAKEDAQLMGNKLIELETKLREETRSRNKAEKKLNFFMKKLESMNISYVSDESEHSSLFDKSEISSVTSTTASSSSSKISGEKEQNSKFKGSEVSGFQDSNGKKEPIEKRTSKENSINFEKNALQMDIFRKDDDSHSKGGQLLGKSSELESSNSDANSSKSSVQDESRDVQEDNVNNSLALVPVDFPKPKQSIDPIVLDATVREVLDALRHAKEKLQTRMERGCTILSVG</sequence>
<feature type="region of interest" description="Disordered" evidence="2">
    <location>
        <begin position="1"/>
        <end position="23"/>
    </location>
</feature>
<evidence type="ECO:0000313" key="4">
    <source>
        <dbReference type="Proteomes" id="UP000823775"/>
    </source>
</evidence>
<comment type="caution">
    <text evidence="3">The sequence shown here is derived from an EMBL/GenBank/DDBJ whole genome shotgun (WGS) entry which is preliminary data.</text>
</comment>
<evidence type="ECO:0000313" key="3">
    <source>
        <dbReference type="EMBL" id="MCD9637575.1"/>
    </source>
</evidence>
<feature type="compositionally biased region" description="Basic and acidic residues" evidence="2">
    <location>
        <begin position="141"/>
        <end position="153"/>
    </location>
</feature>
<dbReference type="EMBL" id="JACEIK010002512">
    <property type="protein sequence ID" value="MCD9637575.1"/>
    <property type="molecule type" value="Genomic_DNA"/>
</dbReference>
<organism evidence="3 4">
    <name type="scientific">Datura stramonium</name>
    <name type="common">Jimsonweed</name>
    <name type="synonym">Common thornapple</name>
    <dbReference type="NCBI Taxonomy" id="4076"/>
    <lineage>
        <taxon>Eukaryota</taxon>
        <taxon>Viridiplantae</taxon>
        <taxon>Streptophyta</taxon>
        <taxon>Embryophyta</taxon>
        <taxon>Tracheophyta</taxon>
        <taxon>Spermatophyta</taxon>
        <taxon>Magnoliopsida</taxon>
        <taxon>eudicotyledons</taxon>
        <taxon>Gunneridae</taxon>
        <taxon>Pentapetalae</taxon>
        <taxon>asterids</taxon>
        <taxon>lamiids</taxon>
        <taxon>Solanales</taxon>
        <taxon>Solanaceae</taxon>
        <taxon>Solanoideae</taxon>
        <taxon>Datureae</taxon>
        <taxon>Datura</taxon>
    </lineage>
</organism>
<feature type="compositionally biased region" description="Basic and acidic residues" evidence="2">
    <location>
        <begin position="168"/>
        <end position="177"/>
    </location>
</feature>
<feature type="compositionally biased region" description="Basic and acidic residues" evidence="2">
    <location>
        <begin position="7"/>
        <end position="23"/>
    </location>
</feature>
<name>A0ABS8UUQ7_DATST</name>
<feature type="compositionally biased region" description="Basic and acidic residues" evidence="2">
    <location>
        <begin position="120"/>
        <end position="131"/>
    </location>
</feature>
<protein>
    <submittedName>
        <fullName evidence="3">Uncharacterized protein</fullName>
    </submittedName>
</protein>
<reference evidence="3 4" key="1">
    <citation type="journal article" date="2021" name="BMC Genomics">
        <title>Datura genome reveals duplications of psychoactive alkaloid biosynthetic genes and high mutation rate following tissue culture.</title>
        <authorList>
            <person name="Rajewski A."/>
            <person name="Carter-House D."/>
            <person name="Stajich J."/>
            <person name="Litt A."/>
        </authorList>
    </citation>
    <scope>NUCLEOTIDE SEQUENCE [LARGE SCALE GENOMIC DNA]</scope>
    <source>
        <strain evidence="3">AR-01</strain>
    </source>
</reference>
<evidence type="ECO:0000256" key="2">
    <source>
        <dbReference type="SAM" id="MobiDB-lite"/>
    </source>
</evidence>
<feature type="compositionally biased region" description="Basic and acidic residues" evidence="2">
    <location>
        <begin position="92"/>
        <end position="103"/>
    </location>
</feature>
<dbReference type="PANTHER" id="PTHR33701:SF10">
    <property type="entry name" value="CLASPIN-LIKE"/>
    <property type="match status" value="1"/>
</dbReference>
<evidence type="ECO:0000256" key="1">
    <source>
        <dbReference type="SAM" id="Coils"/>
    </source>
</evidence>
<keyword evidence="4" id="KW-1185">Reference proteome</keyword>
<keyword evidence="1" id="KW-0175">Coiled coil</keyword>
<feature type="compositionally biased region" description="Low complexity" evidence="2">
    <location>
        <begin position="104"/>
        <end position="119"/>
    </location>
</feature>